<comment type="subcellular location">
    <subcellularLocation>
        <location evidence="3">Cytoplasm</location>
    </subcellularLocation>
</comment>
<dbReference type="InterPro" id="IPR032528">
    <property type="entry name" value="Ribosom_S30AE_C"/>
</dbReference>
<dbReference type="GO" id="GO:0045900">
    <property type="term" value="P:negative regulation of translational elongation"/>
    <property type="evidence" value="ECO:0007669"/>
    <property type="project" value="TreeGrafter"/>
</dbReference>
<dbReference type="InterPro" id="IPR003489">
    <property type="entry name" value="RHF/RaiA"/>
</dbReference>
<dbReference type="GO" id="GO:0043024">
    <property type="term" value="F:ribosomal small subunit binding"/>
    <property type="evidence" value="ECO:0007669"/>
    <property type="project" value="TreeGrafter"/>
</dbReference>
<gene>
    <name evidence="6" type="primary">raiA</name>
    <name evidence="3" type="synonym">hpf</name>
    <name evidence="6" type="ORF">L0C25_16045</name>
</gene>
<dbReference type="SUPFAM" id="SSF69754">
    <property type="entry name" value="Ribosome binding protein Y (YfiA homologue)"/>
    <property type="match status" value="1"/>
</dbReference>
<evidence type="ECO:0000256" key="3">
    <source>
        <dbReference type="HAMAP-Rule" id="MF_00839"/>
    </source>
</evidence>
<dbReference type="Proteomes" id="UP001164390">
    <property type="component" value="Chromosome"/>
</dbReference>
<evidence type="ECO:0000256" key="2">
    <source>
        <dbReference type="ARBA" id="ARBA00022845"/>
    </source>
</evidence>
<dbReference type="AlphaFoldDB" id="A0AA46YKK2"/>
<feature type="region of interest" description="Disordered" evidence="4">
    <location>
        <begin position="97"/>
        <end position="116"/>
    </location>
</feature>
<dbReference type="HAMAP" id="MF_00839">
    <property type="entry name" value="HPF"/>
    <property type="match status" value="1"/>
</dbReference>
<evidence type="ECO:0000259" key="5">
    <source>
        <dbReference type="Pfam" id="PF16321"/>
    </source>
</evidence>
<name>A0AA46YKK2_9ACTN</name>
<organism evidence="6 7">
    <name type="scientific">Solicola gregarius</name>
    <dbReference type="NCBI Taxonomy" id="2908642"/>
    <lineage>
        <taxon>Bacteria</taxon>
        <taxon>Bacillati</taxon>
        <taxon>Actinomycetota</taxon>
        <taxon>Actinomycetes</taxon>
        <taxon>Propionibacteriales</taxon>
        <taxon>Nocardioidaceae</taxon>
        <taxon>Solicola</taxon>
    </lineage>
</organism>
<dbReference type="CDD" id="cd00552">
    <property type="entry name" value="RaiA"/>
    <property type="match status" value="1"/>
</dbReference>
<feature type="domain" description="Sigma 54 modulation/S30EA ribosomal protein C-terminal" evidence="5">
    <location>
        <begin position="155"/>
        <end position="209"/>
    </location>
</feature>
<dbReference type="InterPro" id="IPR050574">
    <property type="entry name" value="HPF/YfiA_ribosome-assoc"/>
</dbReference>
<comment type="function">
    <text evidence="3">Required for dimerization of active 70S ribosomes into 100S ribosomes in stationary phase; 100S ribosomes are translationally inactive and sometimes present during exponential growth.</text>
</comment>
<comment type="similarity">
    <text evidence="3">Belongs to the HPF/YfiA ribosome-associated protein family. Long HPF subfamily.</text>
</comment>
<evidence type="ECO:0000313" key="6">
    <source>
        <dbReference type="EMBL" id="UYM04048.1"/>
    </source>
</evidence>
<sequence length="219" mass="24864">MEIVVKGRHIEVSERFREHVHEKLARIEKFEQRQRLSRIEVQIDLERNPRLHDRAARVEMTVRSRGPVIRAEACAEDKMTALDMAIDKLESRLRKAADRRRIHHGSRRPESVAEATAGGDLVESSLVSAVNGNSAVAAEAETVRRAGPIEVVGEGPLVVREKTHDARPMTLDQALYEMEMVGHDFYLFIDKDSAQPSVVYRRHGYDYGVIHLSPSHDMI</sequence>
<evidence type="ECO:0000256" key="1">
    <source>
        <dbReference type="ARBA" id="ARBA00022490"/>
    </source>
</evidence>
<dbReference type="Pfam" id="PF16321">
    <property type="entry name" value="Ribosom_S30AE_C"/>
    <property type="match status" value="1"/>
</dbReference>
<evidence type="ECO:0000256" key="4">
    <source>
        <dbReference type="SAM" id="MobiDB-lite"/>
    </source>
</evidence>
<dbReference type="InterPro" id="IPR036567">
    <property type="entry name" value="RHF-like"/>
</dbReference>
<keyword evidence="7" id="KW-1185">Reference proteome</keyword>
<dbReference type="RefSeq" id="WP_271632695.1">
    <property type="nucleotide sequence ID" value="NZ_CP094970.1"/>
</dbReference>
<keyword evidence="1 3" id="KW-0963">Cytoplasm</keyword>
<dbReference type="EMBL" id="CP094970">
    <property type="protein sequence ID" value="UYM04048.1"/>
    <property type="molecule type" value="Genomic_DNA"/>
</dbReference>
<protein>
    <recommendedName>
        <fullName evidence="3">Ribosome hibernation promoting factor</fullName>
        <shortName evidence="3">HPF</shortName>
    </recommendedName>
</protein>
<feature type="compositionally biased region" description="Basic residues" evidence="4">
    <location>
        <begin position="97"/>
        <end position="106"/>
    </location>
</feature>
<dbReference type="Pfam" id="PF02482">
    <property type="entry name" value="Ribosomal_S30AE"/>
    <property type="match status" value="1"/>
</dbReference>
<dbReference type="Gene3D" id="3.30.160.100">
    <property type="entry name" value="Ribosome hibernation promotion factor-like"/>
    <property type="match status" value="1"/>
</dbReference>
<dbReference type="GO" id="GO:0022627">
    <property type="term" value="C:cytosolic small ribosomal subunit"/>
    <property type="evidence" value="ECO:0007669"/>
    <property type="project" value="TreeGrafter"/>
</dbReference>
<accession>A0AA46YKK2</accession>
<dbReference type="KEGG" id="sgrg:L0C25_16045"/>
<dbReference type="FunFam" id="3.30.505.50:FF:000002">
    <property type="entry name" value="Ribosome hibernation promoting factor"/>
    <property type="match status" value="1"/>
</dbReference>
<evidence type="ECO:0000313" key="7">
    <source>
        <dbReference type="Proteomes" id="UP001164390"/>
    </source>
</evidence>
<dbReference type="InterPro" id="IPR034694">
    <property type="entry name" value="HPF_long/plastid"/>
</dbReference>
<dbReference type="PANTHER" id="PTHR33231:SF1">
    <property type="entry name" value="30S RIBOSOMAL PROTEIN"/>
    <property type="match status" value="1"/>
</dbReference>
<dbReference type="InterPro" id="IPR038416">
    <property type="entry name" value="Ribosom_S30AE_C_sf"/>
</dbReference>
<keyword evidence="2 3" id="KW-0810">Translation regulation</keyword>
<dbReference type="PANTHER" id="PTHR33231">
    <property type="entry name" value="30S RIBOSOMAL PROTEIN"/>
    <property type="match status" value="1"/>
</dbReference>
<dbReference type="NCBIfam" id="TIGR00741">
    <property type="entry name" value="yfiA"/>
    <property type="match status" value="1"/>
</dbReference>
<dbReference type="Gene3D" id="3.30.505.50">
    <property type="entry name" value="Sigma 54 modulation/S30EA ribosomal protein, C-terminal domain"/>
    <property type="match status" value="1"/>
</dbReference>
<reference evidence="6" key="1">
    <citation type="submission" date="2022-01" db="EMBL/GenBank/DDBJ databases">
        <title>Nocardioidaceae gen. sp. A5X3R13.</title>
        <authorList>
            <person name="Lopez Marin M.A."/>
            <person name="Uhlik O."/>
        </authorList>
    </citation>
    <scope>NUCLEOTIDE SEQUENCE</scope>
    <source>
        <strain evidence="6">A5X3R13</strain>
    </source>
</reference>
<proteinExistence type="inferred from homology"/>
<comment type="subunit">
    <text evidence="3">Interacts with 100S ribosomes.</text>
</comment>